<keyword evidence="7 12" id="KW-0560">Oxidoreductase</keyword>
<dbReference type="RefSeq" id="WP_061524096.1">
    <property type="nucleotide sequence ID" value="NZ_JRHX01000031.1"/>
</dbReference>
<evidence type="ECO:0000256" key="2">
    <source>
        <dbReference type="ARBA" id="ARBA00009881"/>
    </source>
</evidence>
<keyword evidence="6" id="KW-0547">Nucleotide-binding</keyword>
<evidence type="ECO:0000256" key="7">
    <source>
        <dbReference type="ARBA" id="ARBA00023002"/>
    </source>
</evidence>
<accession>A0A150HXK4</accession>
<keyword evidence="5" id="KW-0288">FMN</keyword>
<dbReference type="SUPFAM" id="SSF51412">
    <property type="entry name" value="Inosine monophosphate dehydrogenase (IMPDH)"/>
    <property type="match status" value="1"/>
</dbReference>
<evidence type="ECO:0000256" key="3">
    <source>
        <dbReference type="ARBA" id="ARBA00022575"/>
    </source>
</evidence>
<dbReference type="GO" id="GO:0018580">
    <property type="term" value="F:nitronate monooxygenase activity"/>
    <property type="evidence" value="ECO:0007669"/>
    <property type="project" value="InterPro"/>
</dbReference>
<dbReference type="InterPro" id="IPR004136">
    <property type="entry name" value="NMO"/>
</dbReference>
<protein>
    <recommendedName>
        <fullName evidence="11">Nitronate monooxygenase</fullName>
    </recommendedName>
    <alternativeName>
        <fullName evidence="9">Propionate 3-nitronate monooxygenase</fullName>
    </alternativeName>
</protein>
<comment type="cofactor">
    <cofactor evidence="1">
        <name>FMN</name>
        <dbReference type="ChEBI" id="CHEBI:58210"/>
    </cofactor>
</comment>
<evidence type="ECO:0000313" key="12">
    <source>
        <dbReference type="EMBL" id="KXZ71926.1"/>
    </source>
</evidence>
<dbReference type="AlphaFoldDB" id="A0A150HXK4"/>
<dbReference type="GO" id="GO:0016627">
    <property type="term" value="F:oxidoreductase activity, acting on the CH-CH group of donors"/>
    <property type="evidence" value="ECO:0007669"/>
    <property type="project" value="InterPro"/>
</dbReference>
<dbReference type="InterPro" id="IPR013785">
    <property type="entry name" value="Aldolase_TIM"/>
</dbReference>
<dbReference type="EMBL" id="JRHX01000031">
    <property type="protein sequence ID" value="KXZ71926.1"/>
    <property type="molecule type" value="Genomic_DNA"/>
</dbReference>
<dbReference type="FunFam" id="3.20.20.70:FF:000154">
    <property type="entry name" value="Probable nitronate monooxygenase"/>
    <property type="match status" value="1"/>
</dbReference>
<dbReference type="GO" id="GO:0000166">
    <property type="term" value="F:nucleotide binding"/>
    <property type="evidence" value="ECO:0007669"/>
    <property type="project" value="UniProtKB-KW"/>
</dbReference>
<dbReference type="Pfam" id="PF03060">
    <property type="entry name" value="NMO"/>
    <property type="match status" value="1"/>
</dbReference>
<evidence type="ECO:0000256" key="4">
    <source>
        <dbReference type="ARBA" id="ARBA00022630"/>
    </source>
</evidence>
<evidence type="ECO:0000256" key="6">
    <source>
        <dbReference type="ARBA" id="ARBA00022741"/>
    </source>
</evidence>
<dbReference type="Gene3D" id="3.20.20.70">
    <property type="entry name" value="Aldolase class I"/>
    <property type="match status" value="1"/>
</dbReference>
<proteinExistence type="inferred from homology"/>
<evidence type="ECO:0000256" key="1">
    <source>
        <dbReference type="ARBA" id="ARBA00001917"/>
    </source>
</evidence>
<dbReference type="CDD" id="cd04730">
    <property type="entry name" value="NPD_like"/>
    <property type="match status" value="1"/>
</dbReference>
<evidence type="ECO:0000313" key="13">
    <source>
        <dbReference type="Proteomes" id="UP000075544"/>
    </source>
</evidence>
<dbReference type="PANTHER" id="PTHR42747">
    <property type="entry name" value="NITRONATE MONOOXYGENASE-RELATED"/>
    <property type="match status" value="1"/>
</dbReference>
<dbReference type="PATRIC" id="fig|52133.19.peg.828"/>
<evidence type="ECO:0000256" key="8">
    <source>
        <dbReference type="ARBA" id="ARBA00023033"/>
    </source>
</evidence>
<reference evidence="12 13" key="1">
    <citation type="journal article" date="2016" name="Sci. Rep.">
        <title>Genomic and phenotypic characterization of the species Acinetobacter venetianus.</title>
        <authorList>
            <person name="Fondi M."/>
            <person name="Maida I."/>
            <person name="Perrin E."/>
            <person name="Orlandini V."/>
            <person name="La Torre L."/>
            <person name="Bosi E."/>
            <person name="Negroni A."/>
            <person name="Zanaroli G."/>
            <person name="Fava F."/>
            <person name="Decorosi F."/>
            <person name="Giovannetti L."/>
            <person name="Viti C."/>
            <person name="Vaneechoutte M."/>
            <person name="Dijkshoorn L."/>
            <person name="Fani R."/>
        </authorList>
    </citation>
    <scope>NUCLEOTIDE SEQUENCE [LARGE SCALE GENOMIC DNA]</scope>
    <source>
        <strain evidence="12 13">LUH13518</strain>
    </source>
</reference>
<comment type="catalytic activity">
    <reaction evidence="10">
        <text>3 propionate 3-nitronate + 3 O2 + H2O = 3 3-oxopropanoate + 2 nitrate + nitrite + H2O2 + 3 H(+)</text>
        <dbReference type="Rhea" id="RHEA:57332"/>
        <dbReference type="ChEBI" id="CHEBI:15377"/>
        <dbReference type="ChEBI" id="CHEBI:15378"/>
        <dbReference type="ChEBI" id="CHEBI:15379"/>
        <dbReference type="ChEBI" id="CHEBI:16240"/>
        <dbReference type="ChEBI" id="CHEBI:16301"/>
        <dbReference type="ChEBI" id="CHEBI:17632"/>
        <dbReference type="ChEBI" id="CHEBI:33190"/>
        <dbReference type="ChEBI" id="CHEBI:136067"/>
    </reaction>
</comment>
<keyword evidence="3" id="KW-0216">Detoxification</keyword>
<dbReference type="GO" id="GO:0006207">
    <property type="term" value="P:'de novo' pyrimidine nucleobase biosynthetic process"/>
    <property type="evidence" value="ECO:0007669"/>
    <property type="project" value="InterPro"/>
</dbReference>
<evidence type="ECO:0000256" key="10">
    <source>
        <dbReference type="ARBA" id="ARBA00049401"/>
    </source>
</evidence>
<dbReference type="InterPro" id="IPR001295">
    <property type="entry name" value="Dihydroorotate_DH_CS"/>
</dbReference>
<dbReference type="PROSITE" id="PS00912">
    <property type="entry name" value="DHODEHASE_2"/>
    <property type="match status" value="1"/>
</dbReference>
<evidence type="ECO:0000256" key="11">
    <source>
        <dbReference type="ARBA" id="ARBA00067136"/>
    </source>
</evidence>
<organism evidence="12 13">
    <name type="scientific">Acinetobacter venetianus</name>
    <dbReference type="NCBI Taxonomy" id="52133"/>
    <lineage>
        <taxon>Bacteria</taxon>
        <taxon>Pseudomonadati</taxon>
        <taxon>Pseudomonadota</taxon>
        <taxon>Gammaproteobacteria</taxon>
        <taxon>Moraxellales</taxon>
        <taxon>Moraxellaceae</taxon>
        <taxon>Acinetobacter</taxon>
    </lineage>
</organism>
<name>A0A150HXK4_9GAMM</name>
<evidence type="ECO:0000256" key="5">
    <source>
        <dbReference type="ARBA" id="ARBA00022643"/>
    </source>
</evidence>
<keyword evidence="8 12" id="KW-0503">Monooxygenase</keyword>
<keyword evidence="4" id="KW-0285">Flavoprotein</keyword>
<dbReference type="PANTHER" id="PTHR42747:SF3">
    <property type="entry name" value="NITRONATE MONOOXYGENASE-RELATED"/>
    <property type="match status" value="1"/>
</dbReference>
<gene>
    <name evidence="12" type="ORF">AVENLUH13518_00807</name>
</gene>
<dbReference type="Proteomes" id="UP000075544">
    <property type="component" value="Unassembled WGS sequence"/>
</dbReference>
<dbReference type="GO" id="GO:0009636">
    <property type="term" value="P:response to toxic substance"/>
    <property type="evidence" value="ECO:0007669"/>
    <property type="project" value="UniProtKB-KW"/>
</dbReference>
<evidence type="ECO:0000256" key="9">
    <source>
        <dbReference type="ARBA" id="ARBA00031155"/>
    </source>
</evidence>
<comment type="similarity">
    <text evidence="2">Belongs to the nitronate monooxygenase family. NMO class I subfamily.</text>
</comment>
<comment type="caution">
    <text evidence="12">The sequence shown here is derived from an EMBL/GenBank/DDBJ whole genome shotgun (WGS) entry which is preliminary data.</text>
</comment>
<sequence>MTILELLEIKHPIFLAPMAGVSTPELAAEVSNQGALGSLGLGANTPSAAKELILKTQALTEKPFQVNFFCHQSESLNPDIAQQWIEYIAPHFEKFGTTPPTQLNCIYPSFLDNDDFLNIVLETQPKAVSFHFGIPHPHQIKALKDAGIITMISATNLIEAQQIETAGIDLIIAQGIEAGGHRGIFNQHFDAAIKTLDLVQLISKHCTTPVIAAGGIMNGEQAKQMLKAGASAVQLGTAFVQCKSSSANAAYRKALFNQNITQISASLSGRPARGLIGTWHTEIDSPNRPNVPAYPYTYDLAKQLMAIANQQHDFSYGAFWAGSNVAQIRELEAADLVNQLVLEIKSN</sequence>